<reference evidence="1" key="1">
    <citation type="journal article" date="2014" name="Int. J. Syst. Evol. Microbiol.">
        <title>Complete genome sequence of Corynebacterium casei LMG S-19264T (=DSM 44701T), isolated from a smear-ripened cheese.</title>
        <authorList>
            <consortium name="US DOE Joint Genome Institute (JGI-PGF)"/>
            <person name="Walter F."/>
            <person name="Albersmeier A."/>
            <person name="Kalinowski J."/>
            <person name="Ruckert C."/>
        </authorList>
    </citation>
    <scope>NUCLEOTIDE SEQUENCE</scope>
    <source>
        <strain evidence="1">CGMCC 1.15493</strain>
    </source>
</reference>
<sequence length="150" mass="16690">MSDHQAGRPYQFQWGDRIEHPSFGLGTVNGAPVAVVETESSLRFGVEDRGWRVPVEWDDPGRTSGSVGCDSIKLVDRPDAKGGAYWNHEFKNLLAQLSTTRSQTDAYLGEAFRHPRGSRIAAVQVLIDAEQQMLNRVLQFLSVDETGHHT</sequence>
<protein>
    <submittedName>
        <fullName evidence="1">Uncharacterized protein</fullName>
    </submittedName>
</protein>
<dbReference type="AlphaFoldDB" id="A0A916XVM5"/>
<organism evidence="1 2">
    <name type="scientific">Aureimonas glaciei</name>
    <dbReference type="NCBI Taxonomy" id="1776957"/>
    <lineage>
        <taxon>Bacteria</taxon>
        <taxon>Pseudomonadati</taxon>
        <taxon>Pseudomonadota</taxon>
        <taxon>Alphaproteobacteria</taxon>
        <taxon>Hyphomicrobiales</taxon>
        <taxon>Aurantimonadaceae</taxon>
        <taxon>Aureimonas</taxon>
    </lineage>
</organism>
<name>A0A916XVM5_9HYPH</name>
<dbReference type="RefSeq" id="WP_188850180.1">
    <property type="nucleotide sequence ID" value="NZ_BMJJ01000003.1"/>
</dbReference>
<dbReference type="Proteomes" id="UP000613160">
    <property type="component" value="Unassembled WGS sequence"/>
</dbReference>
<proteinExistence type="predicted"/>
<reference evidence="1" key="2">
    <citation type="submission" date="2020-09" db="EMBL/GenBank/DDBJ databases">
        <authorList>
            <person name="Sun Q."/>
            <person name="Zhou Y."/>
        </authorList>
    </citation>
    <scope>NUCLEOTIDE SEQUENCE</scope>
    <source>
        <strain evidence="1">CGMCC 1.15493</strain>
    </source>
</reference>
<comment type="caution">
    <text evidence="1">The sequence shown here is derived from an EMBL/GenBank/DDBJ whole genome shotgun (WGS) entry which is preliminary data.</text>
</comment>
<dbReference type="EMBL" id="BMJJ01000003">
    <property type="protein sequence ID" value="GGD15130.1"/>
    <property type="molecule type" value="Genomic_DNA"/>
</dbReference>
<gene>
    <name evidence="1" type="ORF">GCM10011335_17410</name>
</gene>
<evidence type="ECO:0000313" key="1">
    <source>
        <dbReference type="EMBL" id="GGD15130.1"/>
    </source>
</evidence>
<keyword evidence="2" id="KW-1185">Reference proteome</keyword>
<accession>A0A916XVM5</accession>
<evidence type="ECO:0000313" key="2">
    <source>
        <dbReference type="Proteomes" id="UP000613160"/>
    </source>
</evidence>